<evidence type="ECO:0000256" key="4">
    <source>
        <dbReference type="ARBA" id="ARBA00023014"/>
    </source>
</evidence>
<dbReference type="InterPro" id="IPR017900">
    <property type="entry name" value="4Fe4S_Fe_S_CS"/>
</dbReference>
<evidence type="ECO:0000313" key="9">
    <source>
        <dbReference type="Proteomes" id="UP000032900"/>
    </source>
</evidence>
<keyword evidence="2" id="KW-0479">Metal-binding</keyword>
<dbReference type="STRING" id="1236989.JCM15548_13052"/>
<feature type="region of interest" description="Disordered" evidence="5">
    <location>
        <begin position="1"/>
        <end position="22"/>
    </location>
</feature>
<dbReference type="PROSITE" id="PS51318">
    <property type="entry name" value="TAT"/>
    <property type="match status" value="1"/>
</dbReference>
<dbReference type="CDD" id="cd10551">
    <property type="entry name" value="PsrB"/>
    <property type="match status" value="1"/>
</dbReference>
<organism evidence="8 9">
    <name type="scientific">Geofilum rubicundum JCM 15548</name>
    <dbReference type="NCBI Taxonomy" id="1236989"/>
    <lineage>
        <taxon>Bacteria</taxon>
        <taxon>Pseudomonadati</taxon>
        <taxon>Bacteroidota</taxon>
        <taxon>Bacteroidia</taxon>
        <taxon>Marinilabiliales</taxon>
        <taxon>Marinilabiliaceae</taxon>
        <taxon>Geofilum</taxon>
    </lineage>
</organism>
<feature type="domain" description="4Fe-4S ferredoxin-type" evidence="7">
    <location>
        <begin position="142"/>
        <end position="173"/>
    </location>
</feature>
<keyword evidence="6" id="KW-0472">Membrane</keyword>
<dbReference type="GO" id="GO:0046872">
    <property type="term" value="F:metal ion binding"/>
    <property type="evidence" value="ECO:0007669"/>
    <property type="project" value="UniProtKB-KW"/>
</dbReference>
<dbReference type="PROSITE" id="PS51379">
    <property type="entry name" value="4FE4S_FER_2"/>
    <property type="match status" value="2"/>
</dbReference>
<evidence type="ECO:0000259" key="7">
    <source>
        <dbReference type="PROSITE" id="PS51379"/>
    </source>
</evidence>
<dbReference type="RefSeq" id="WP_062126034.1">
    <property type="nucleotide sequence ID" value="NZ_BAZW01000029.1"/>
</dbReference>
<dbReference type="EMBL" id="BAZW01000029">
    <property type="protein sequence ID" value="GAO30746.1"/>
    <property type="molecule type" value="Genomic_DNA"/>
</dbReference>
<accession>A0A0E9M030</accession>
<protein>
    <submittedName>
        <fullName evidence="8">Molybdopterin oxidoreductase, iron-sulfur binding subunit</fullName>
    </submittedName>
</protein>
<feature type="transmembrane region" description="Helical" evidence="6">
    <location>
        <begin position="29"/>
        <end position="47"/>
    </location>
</feature>
<dbReference type="AlphaFoldDB" id="A0A0E9M030"/>
<evidence type="ECO:0000256" key="5">
    <source>
        <dbReference type="SAM" id="MobiDB-lite"/>
    </source>
</evidence>
<keyword evidence="3" id="KW-0408">Iron</keyword>
<dbReference type="PANTHER" id="PTHR43177:SF3">
    <property type="entry name" value="PROTEIN NRFC HOMOLOG"/>
    <property type="match status" value="1"/>
</dbReference>
<evidence type="ECO:0000256" key="6">
    <source>
        <dbReference type="SAM" id="Phobius"/>
    </source>
</evidence>
<feature type="domain" description="4Fe-4S ferredoxin-type" evidence="7">
    <location>
        <begin position="174"/>
        <end position="203"/>
    </location>
</feature>
<evidence type="ECO:0000256" key="1">
    <source>
        <dbReference type="ARBA" id="ARBA00022485"/>
    </source>
</evidence>
<proteinExistence type="predicted"/>
<keyword evidence="4" id="KW-0411">Iron-sulfur</keyword>
<dbReference type="InterPro" id="IPR017896">
    <property type="entry name" value="4Fe4S_Fe-S-bd"/>
</dbReference>
<dbReference type="Pfam" id="PF13247">
    <property type="entry name" value="Fer4_11"/>
    <property type="match status" value="1"/>
</dbReference>
<dbReference type="SUPFAM" id="SSF54862">
    <property type="entry name" value="4Fe-4S ferredoxins"/>
    <property type="match status" value="1"/>
</dbReference>
<dbReference type="GO" id="GO:0051539">
    <property type="term" value="F:4 iron, 4 sulfur cluster binding"/>
    <property type="evidence" value="ECO:0007669"/>
    <property type="project" value="UniProtKB-KW"/>
</dbReference>
<evidence type="ECO:0000313" key="8">
    <source>
        <dbReference type="EMBL" id="GAO30746.1"/>
    </source>
</evidence>
<evidence type="ECO:0000256" key="2">
    <source>
        <dbReference type="ARBA" id="ARBA00022723"/>
    </source>
</evidence>
<evidence type="ECO:0000256" key="3">
    <source>
        <dbReference type="ARBA" id="ARBA00023004"/>
    </source>
</evidence>
<dbReference type="PANTHER" id="PTHR43177">
    <property type="entry name" value="PROTEIN NRFC"/>
    <property type="match status" value="1"/>
</dbReference>
<dbReference type="InterPro" id="IPR019546">
    <property type="entry name" value="TAT_signal_bac_arc"/>
</dbReference>
<keyword evidence="9" id="KW-1185">Reference proteome</keyword>
<sequence>MSEESNNKVPDNRNQNEGRKSRRDFLKNVGLFGAATAAGAGAIYSGYKYEQNKGSSEMVRVLTEDNRLVMIPRDQIQTVTLDQDALQKRGREGLEGHRWVMVIDLAKCRNARKCVDACQSAHHLRPHEYHITTLVMKDAPNTAPYFMPKPCQHCDNPPCVSVCPVNATFKRQDGIVLIDNERCIGCRFCISACPYSARMFHWQEPVMADTYEEEQPDYDVELNVPQRKGTISKCLFSADLVRVGQLPYCVTACPNGVFYFGDENQDAVTNGTTKETVRLSQLLKQNAGYRLMPELGTKPRVYYLPPKNRLFDAPDEDMTGTQIQETV</sequence>
<dbReference type="OrthoDB" id="9779457at2"/>
<dbReference type="NCBIfam" id="TIGR01409">
    <property type="entry name" value="TAT_signal_seq"/>
    <property type="match status" value="1"/>
</dbReference>
<keyword evidence="1" id="KW-0004">4Fe-4S</keyword>
<dbReference type="PROSITE" id="PS00198">
    <property type="entry name" value="4FE4S_FER_1"/>
    <property type="match status" value="1"/>
</dbReference>
<dbReference type="InterPro" id="IPR050954">
    <property type="entry name" value="ET_IronSulfur_Cluster-Binding"/>
</dbReference>
<keyword evidence="6" id="KW-0812">Transmembrane</keyword>
<reference evidence="8 9" key="1">
    <citation type="journal article" date="2015" name="Microbes Environ.">
        <title>Distribution and evolution of nitrogen fixation genes in the phylum bacteroidetes.</title>
        <authorList>
            <person name="Inoue J."/>
            <person name="Oshima K."/>
            <person name="Suda W."/>
            <person name="Sakamoto M."/>
            <person name="Iino T."/>
            <person name="Noda S."/>
            <person name="Hongoh Y."/>
            <person name="Hattori M."/>
            <person name="Ohkuma M."/>
        </authorList>
    </citation>
    <scope>NUCLEOTIDE SEQUENCE [LARGE SCALE GENOMIC DNA]</scope>
    <source>
        <strain evidence="8">JCM 15548</strain>
    </source>
</reference>
<name>A0A0E9M030_9BACT</name>
<keyword evidence="6" id="KW-1133">Transmembrane helix</keyword>
<dbReference type="Gene3D" id="3.30.70.20">
    <property type="match status" value="2"/>
</dbReference>
<dbReference type="Proteomes" id="UP000032900">
    <property type="component" value="Unassembled WGS sequence"/>
</dbReference>
<comment type="caution">
    <text evidence="8">The sequence shown here is derived from an EMBL/GenBank/DDBJ whole genome shotgun (WGS) entry which is preliminary data.</text>
</comment>
<feature type="compositionally biased region" description="Basic and acidic residues" evidence="5">
    <location>
        <begin position="10"/>
        <end position="22"/>
    </location>
</feature>
<dbReference type="InterPro" id="IPR006311">
    <property type="entry name" value="TAT_signal"/>
</dbReference>
<gene>
    <name evidence="8" type="ORF">JCM15548_13052</name>
</gene>